<evidence type="ECO:0000313" key="2">
    <source>
        <dbReference type="EMBL" id="TWI12303.1"/>
    </source>
</evidence>
<name>A0A562LXM8_9FLAO</name>
<gene>
    <name evidence="2" type="ORF">IP98_01512</name>
</gene>
<dbReference type="EMBL" id="VLKQ01000006">
    <property type="protein sequence ID" value="TWI12303.1"/>
    <property type="molecule type" value="Genomic_DNA"/>
</dbReference>
<protein>
    <submittedName>
        <fullName evidence="2">Uncharacterized protein</fullName>
    </submittedName>
</protein>
<dbReference type="AlphaFoldDB" id="A0A562LXM8"/>
<feature type="transmembrane region" description="Helical" evidence="1">
    <location>
        <begin position="28"/>
        <end position="52"/>
    </location>
</feature>
<keyword evidence="1" id="KW-0472">Membrane</keyword>
<dbReference type="Proteomes" id="UP000319848">
    <property type="component" value="Unassembled WGS sequence"/>
</dbReference>
<keyword evidence="3" id="KW-1185">Reference proteome</keyword>
<evidence type="ECO:0000256" key="1">
    <source>
        <dbReference type="SAM" id="Phobius"/>
    </source>
</evidence>
<reference evidence="2 3" key="1">
    <citation type="journal article" date="2015" name="Stand. Genomic Sci.">
        <title>Genomic Encyclopedia of Bacterial and Archaeal Type Strains, Phase III: the genomes of soil and plant-associated and newly described type strains.</title>
        <authorList>
            <person name="Whitman W.B."/>
            <person name="Woyke T."/>
            <person name="Klenk H.P."/>
            <person name="Zhou Y."/>
            <person name="Lilburn T.G."/>
            <person name="Beck B.J."/>
            <person name="De Vos P."/>
            <person name="Vandamme P."/>
            <person name="Eisen J.A."/>
            <person name="Garrity G."/>
            <person name="Hugenholtz P."/>
            <person name="Kyrpides N.C."/>
        </authorList>
    </citation>
    <scope>NUCLEOTIDE SEQUENCE [LARGE SCALE GENOMIC DNA]</scope>
    <source>
        <strain evidence="2 3">CGMCC 1.7270</strain>
    </source>
</reference>
<dbReference type="STRING" id="1341154.FCR2A7T_12880"/>
<proteinExistence type="predicted"/>
<feature type="transmembrane region" description="Helical" evidence="1">
    <location>
        <begin position="58"/>
        <end position="78"/>
    </location>
</feature>
<comment type="caution">
    <text evidence="2">The sequence shown here is derived from an EMBL/GenBank/DDBJ whole genome shotgun (WGS) entry which is preliminary data.</text>
</comment>
<keyword evidence="1" id="KW-0812">Transmembrane</keyword>
<organism evidence="2 3">
    <name type="scientific">Flavobacterium cauense R2A-7</name>
    <dbReference type="NCBI Taxonomy" id="1341154"/>
    <lineage>
        <taxon>Bacteria</taxon>
        <taxon>Pseudomonadati</taxon>
        <taxon>Bacteroidota</taxon>
        <taxon>Flavobacteriia</taxon>
        <taxon>Flavobacteriales</taxon>
        <taxon>Flavobacteriaceae</taxon>
        <taxon>Flavobacterium</taxon>
    </lineage>
</organism>
<sequence length="81" mass="9201">MEFELLTRRNPLNKTIMKTEITPNKVKAIAVITLILLSSFLLSYSLVSYFVFDKEVSAIGLIIAAIIFGKSMMSMQLMRKK</sequence>
<accession>A0A562LXM8</accession>
<keyword evidence="1" id="KW-1133">Transmembrane helix</keyword>
<evidence type="ECO:0000313" key="3">
    <source>
        <dbReference type="Proteomes" id="UP000319848"/>
    </source>
</evidence>